<dbReference type="CDD" id="cd08645">
    <property type="entry name" value="FMT_core_GART"/>
    <property type="match status" value="1"/>
</dbReference>
<comment type="catalytic activity">
    <reaction evidence="16">
        <text>N(1)-(5-phospho-beta-D-ribosyl)glycinamide + (6R)-10-formyltetrahydrofolate = N(2)-formyl-N(1)-(5-phospho-beta-D-ribosyl)glycinamide + (6S)-5,6,7,8-tetrahydrofolate + H(+)</text>
        <dbReference type="Rhea" id="RHEA:15053"/>
        <dbReference type="ChEBI" id="CHEBI:15378"/>
        <dbReference type="ChEBI" id="CHEBI:57453"/>
        <dbReference type="ChEBI" id="CHEBI:143788"/>
        <dbReference type="ChEBI" id="CHEBI:147286"/>
        <dbReference type="ChEBI" id="CHEBI:195366"/>
        <dbReference type="EC" id="2.1.2.2"/>
    </reaction>
</comment>
<feature type="domain" description="ATP-grasp" evidence="17">
    <location>
        <begin position="114"/>
        <end position="321"/>
    </location>
</feature>
<dbReference type="NCBIfam" id="TIGR00639">
    <property type="entry name" value="PurN"/>
    <property type="match status" value="1"/>
</dbReference>
<dbReference type="HAMAP" id="MF_01930">
    <property type="entry name" value="PurN"/>
    <property type="match status" value="1"/>
</dbReference>
<sequence>MSHRVLVIGSGGREHAICWKLSQSPKVAQIYALPGSHGIQLVEKCRNLDAKTLDPKDFEAIAKWSKENQIALVVVGPEDPLALGLGDVLQSAGIPCFGPGKQGAQIEADKKWAKDFMLRHGIPTARYESFTDTEKAKAFIRSAPYPALVVKAAGLAAGKGVVVAANAKEACQAVDEILGDLKYGQAGATLVVEELLEGEEVSVLAFTDGKSVRAMLPAQDHKRLGNGDTGPNTGGMGAYCPCPLISQPALELVQKAVLERAVQGLIKERINYQGVLYAGLMLTRDGPRVLEFNCRFGDPETQVILPLLESDLFDVMEACCSGKLDKIPLQWRNGVSAVGVILASAGYPETSTKGCIISGLPAANTPTQLVFHSGLAVNAQKEALTNGGRVLIAIALDGSLKEAAAKATKLAGSISFSGSGAQYRTDIAQKAFKIASASTPGLSYKDSGVDIDAGDALVQRIKPLSRGTQRPGVIGGLGGFGGLFRLKELTYKEPVIAEATQGVGAKIHLALTHELYENVGYDLFALAANDVLEVGAEPVAFLDYIACGKLQVPLAAQLVKGMADGCRDARCALVGGETAEMPSLYAPGQHDMAGYCVGIVEQSRILPRFDLYQPGDLLIGLPSSGLHCAGFNEILTQLAASKVNLRERSPVDGGDDGLTLAHVLATPTQLYVQQLLPHLQKGDEIKSVAHVTHGLLNDILRLLPDGFETTLDFGAVPVPKIFGWLAGKLKLSAQTILERHNCGIGMVLILPQSSQLWRTSLPGAKVLGVLQRRSKVSGSPVQVRNFVEQLEKVASPFGGLGDRKLPKELKKLPSNSDLSAPREECFENAAGRRLTRIPTHYKDPILILGTDGVGTKLKIAQQTNRNTSVGIDLVAMCVNYILCNGAEPISFSSYYACGHWQEQLAKEVHSGVQEGARQANSSFIDSHSAALPLLYEPQVYDLAGFALGIAEHTGILPLLDEIQPGDVLIGLPSSGVHSNGFSLVHAVLKRVGLGLHDKAPFSDKTLGEELLVPTKIYVKALSTLLSRGKHGIKALAHITGGGLSENIPRVLRKDLAVRLDANKFQLPPVFAWLAAAGNISSTELQRTYNCGLGMVLVVAPTEVEDVLKELRYPQRAAVVGEVVARKDPKKSQVVVQNFEASLARTQKMLSQRRKRVAVLISGTGSNLQALIDATRDSAQGIHADVVLVISNKTGVLGLQRATQAGIPSLVISHKDFASREVYDAELTRNLKAARVDLICLAGFMRVLSAPFVREWRGRLVNIHPSLLPKYPGLHVQKQALEAGEKESGCTVHFVDEGVDTGAIIVQAAVPILPDDDEDSLTQRIHKAEHWAFPRALAMLVNGTALISPEVSSQ</sequence>
<dbReference type="InterPro" id="IPR037123">
    <property type="entry name" value="PRibGlycinamide_synth_C_sf"/>
</dbReference>
<dbReference type="SMART" id="SM01209">
    <property type="entry name" value="GARS_A"/>
    <property type="match status" value="1"/>
</dbReference>
<proteinExistence type="evidence at transcript level"/>
<dbReference type="PROSITE" id="PS50975">
    <property type="entry name" value="ATP_GRASP"/>
    <property type="match status" value="1"/>
</dbReference>
<dbReference type="InterPro" id="IPR020562">
    <property type="entry name" value="PRibGlycinamide_synth_N"/>
</dbReference>
<evidence type="ECO:0000256" key="7">
    <source>
        <dbReference type="ARBA" id="ARBA00022598"/>
    </source>
</evidence>
<comment type="pathway">
    <text evidence="3 16">Purine metabolism; IMP biosynthesis via de novo pathway; N(1)-(5-phospho-D-ribosyl)glycinamide from 5-phospho-alpha-D-ribose 1-diphosphate: step 2/2.</text>
</comment>
<dbReference type="Gene3D" id="3.40.50.20">
    <property type="match status" value="1"/>
</dbReference>
<dbReference type="PANTHER" id="PTHR10520:SF12">
    <property type="entry name" value="TRIFUNCTIONAL PURINE BIOSYNTHETIC PROTEIN ADENOSINE-3"/>
    <property type="match status" value="1"/>
</dbReference>
<dbReference type="InterPro" id="IPR020561">
    <property type="entry name" value="PRibGlycinamid_synth_ATP-grasp"/>
</dbReference>
<dbReference type="ExpressionAtlas" id="F3YDH3">
    <property type="expression patterns" value="baseline and differential"/>
</dbReference>
<evidence type="ECO:0000259" key="17">
    <source>
        <dbReference type="PROSITE" id="PS50975"/>
    </source>
</evidence>
<dbReference type="GO" id="GO:0009113">
    <property type="term" value="P:purine nucleobase biosynthetic process"/>
    <property type="evidence" value="ECO:0007669"/>
    <property type="project" value="UniProtKB-UniRule"/>
</dbReference>
<dbReference type="EC" id="6.3.3.1" evidence="16"/>
<dbReference type="FunFam" id="3.30.1330.10:FF:000001">
    <property type="entry name" value="Phosphoribosylformylglycinamidine cyclo-ligase"/>
    <property type="match status" value="1"/>
</dbReference>
<dbReference type="GO" id="GO:0006189">
    <property type="term" value="P:'de novo' IMP biosynthetic process"/>
    <property type="evidence" value="ECO:0007669"/>
    <property type="project" value="UniProtKB-UniRule"/>
</dbReference>
<dbReference type="InterPro" id="IPR000115">
    <property type="entry name" value="PRibGlycinamide_synth"/>
</dbReference>
<dbReference type="InterPro" id="IPR004607">
    <property type="entry name" value="GART"/>
</dbReference>
<evidence type="ECO:0000256" key="1">
    <source>
        <dbReference type="ARBA" id="ARBA00004686"/>
    </source>
</evidence>
<dbReference type="EMBL" id="BT126334">
    <property type="protein sequence ID" value="AEB72014.1"/>
    <property type="molecule type" value="mRNA"/>
</dbReference>
<evidence type="ECO:0000256" key="4">
    <source>
        <dbReference type="ARBA" id="ARBA00007423"/>
    </source>
</evidence>
<dbReference type="VEuPathDB" id="VectorBase:FBgn0000053"/>
<dbReference type="FunFam" id="3.90.600.10:FF:000001">
    <property type="entry name" value="Trifunctional purine biosynthetic protein adenosine-3"/>
    <property type="match status" value="1"/>
</dbReference>
<dbReference type="FunFam" id="3.30.470.20:FF:000018">
    <property type="entry name" value="Trifunctional purine biosynthetic protein adenosine-3"/>
    <property type="match status" value="1"/>
</dbReference>
<dbReference type="GO" id="GO:0004637">
    <property type="term" value="F:phosphoribosylamine-glycine ligase activity"/>
    <property type="evidence" value="ECO:0007669"/>
    <property type="project" value="UniProtKB-UniRule"/>
</dbReference>
<dbReference type="InterPro" id="IPR013815">
    <property type="entry name" value="ATP_grasp_subdomain_1"/>
</dbReference>
<comment type="pathway">
    <text evidence="2 16">Purine metabolism; IMP biosynthesis via de novo pathway; N(2)-formyl-N(1)-(5-phospho-D-ribosyl)glycinamide from N(1)-(5-phospho-D-ribosyl)glycinamide (10-formyl THF route): step 1/1.</text>
</comment>
<dbReference type="InterPro" id="IPR001555">
    <property type="entry name" value="GART_AS"/>
</dbReference>
<keyword evidence="10 15" id="KW-0547">Nucleotide-binding</keyword>
<dbReference type="Gene3D" id="3.30.470.20">
    <property type="entry name" value="ATP-grasp fold, B domain"/>
    <property type="match status" value="1"/>
</dbReference>
<keyword evidence="9 16" id="KW-0479">Metal-binding</keyword>
<evidence type="ECO:0000256" key="11">
    <source>
        <dbReference type="ARBA" id="ARBA00022755"/>
    </source>
</evidence>
<organism evidence="18">
    <name type="scientific">Drosophila melanogaster</name>
    <name type="common">Fruit fly</name>
    <dbReference type="NCBI Taxonomy" id="7227"/>
    <lineage>
        <taxon>Eukaryota</taxon>
        <taxon>Metazoa</taxon>
        <taxon>Ecdysozoa</taxon>
        <taxon>Arthropoda</taxon>
        <taxon>Hexapoda</taxon>
        <taxon>Insecta</taxon>
        <taxon>Pterygota</taxon>
        <taxon>Neoptera</taxon>
        <taxon>Endopterygota</taxon>
        <taxon>Diptera</taxon>
        <taxon>Brachycera</taxon>
        <taxon>Muscomorpha</taxon>
        <taxon>Ephydroidea</taxon>
        <taxon>Drosophilidae</taxon>
        <taxon>Drosophila</taxon>
        <taxon>Sophophora</taxon>
    </lineage>
</organism>
<dbReference type="FunFam" id="3.40.50.170:FF:000006">
    <property type="entry name" value="Trifunctional purine biosynthetic protein adenosine-3"/>
    <property type="match status" value="1"/>
</dbReference>
<dbReference type="Gene3D" id="3.90.600.10">
    <property type="entry name" value="Phosphoribosylglycinamide synthetase, C-terminal domain"/>
    <property type="match status" value="1"/>
</dbReference>
<dbReference type="InterPro" id="IPR036921">
    <property type="entry name" value="PurM-like_N_sf"/>
</dbReference>
<dbReference type="Gene3D" id="3.30.1330.10">
    <property type="entry name" value="PurM-like, N-terminal domain"/>
    <property type="match status" value="2"/>
</dbReference>
<dbReference type="NCBIfam" id="TIGR00878">
    <property type="entry name" value="purM"/>
    <property type="match status" value="2"/>
</dbReference>
<dbReference type="UniPathway" id="UPA00074">
    <property type="reaction ID" value="UER00125"/>
</dbReference>
<dbReference type="SUPFAM" id="SSF52440">
    <property type="entry name" value="PreATP-grasp domain"/>
    <property type="match status" value="1"/>
</dbReference>
<dbReference type="FunFam" id="3.90.650.10:FF:000019">
    <property type="entry name" value="Trifunctional purine biosynthetic protein adenosine-3"/>
    <property type="match status" value="1"/>
</dbReference>
<dbReference type="SUPFAM" id="SSF53328">
    <property type="entry name" value="Formyltransferase"/>
    <property type="match status" value="1"/>
</dbReference>
<dbReference type="InterPro" id="IPR016185">
    <property type="entry name" value="PreATP-grasp_dom_sf"/>
</dbReference>
<dbReference type="HOGENOM" id="CLU_005361_0_1_1"/>
<dbReference type="PROSITE" id="PS00184">
    <property type="entry name" value="GARS"/>
    <property type="match status" value="1"/>
</dbReference>
<evidence type="ECO:0000256" key="2">
    <source>
        <dbReference type="ARBA" id="ARBA00005054"/>
    </source>
</evidence>
<keyword evidence="14 16" id="KW-0511">Multifunctional enzyme</keyword>
<dbReference type="GO" id="GO:0004644">
    <property type="term" value="F:phosphoribosylglycinamide formyltransferase activity"/>
    <property type="evidence" value="ECO:0007669"/>
    <property type="project" value="UniProtKB-EC"/>
</dbReference>
<comment type="similarity">
    <text evidence="5 16">In the C-terminal section; belongs to the GART family.</text>
</comment>
<dbReference type="HAMAP" id="MF_00138">
    <property type="entry name" value="GARS"/>
    <property type="match status" value="1"/>
</dbReference>
<dbReference type="PROSITE" id="PS00373">
    <property type="entry name" value="GART"/>
    <property type="match status" value="1"/>
</dbReference>
<dbReference type="Gene3D" id="3.40.50.170">
    <property type="entry name" value="Formyl transferase, N-terminal domain"/>
    <property type="match status" value="1"/>
</dbReference>
<keyword evidence="13 16" id="KW-0464">Manganese</keyword>
<dbReference type="FunFam" id="3.30.1490.20:FF:000006">
    <property type="entry name" value="phosphoribosylamine--glycine ligase, chloroplastic-like"/>
    <property type="match status" value="1"/>
</dbReference>
<evidence type="ECO:0000256" key="12">
    <source>
        <dbReference type="ARBA" id="ARBA00022840"/>
    </source>
</evidence>
<dbReference type="InterPro" id="IPR036676">
    <property type="entry name" value="PurM-like_C_sf"/>
</dbReference>
<accession>F3YDH3</accession>
<dbReference type="Pfam" id="PF02844">
    <property type="entry name" value="GARS_N"/>
    <property type="match status" value="1"/>
</dbReference>
<dbReference type="CDD" id="cd02196">
    <property type="entry name" value="PurM"/>
    <property type="match status" value="2"/>
</dbReference>
<evidence type="ECO:0000313" key="18">
    <source>
        <dbReference type="EMBL" id="AEB72014.1"/>
    </source>
</evidence>
<dbReference type="GO" id="GO:0005524">
    <property type="term" value="F:ATP binding"/>
    <property type="evidence" value="ECO:0007669"/>
    <property type="project" value="UniProtKB-UniRule"/>
</dbReference>
<keyword evidence="8" id="KW-0808">Transferase</keyword>
<dbReference type="EC" id="2.1.2.2" evidence="16"/>
<evidence type="ECO:0000256" key="14">
    <source>
        <dbReference type="ARBA" id="ARBA00023268"/>
    </source>
</evidence>
<keyword evidence="7 16" id="KW-0436">Ligase</keyword>
<keyword evidence="11 16" id="KW-0658">Purine biosynthesis</keyword>
<evidence type="ECO:0000256" key="15">
    <source>
        <dbReference type="PROSITE-ProRule" id="PRU00409"/>
    </source>
</evidence>
<gene>
    <name evidence="18" type="primary">ade3-RA</name>
</gene>
<dbReference type="Gene3D" id="3.90.650.10">
    <property type="entry name" value="PurM-like C-terminal domain"/>
    <property type="match status" value="2"/>
</dbReference>
<dbReference type="Pfam" id="PF01071">
    <property type="entry name" value="GARS_A"/>
    <property type="match status" value="1"/>
</dbReference>
<keyword evidence="12 15" id="KW-0067">ATP-binding</keyword>
<evidence type="ECO:0000256" key="3">
    <source>
        <dbReference type="ARBA" id="ARBA00005174"/>
    </source>
</evidence>
<evidence type="ECO:0000256" key="8">
    <source>
        <dbReference type="ARBA" id="ARBA00022679"/>
    </source>
</evidence>
<dbReference type="InterPro" id="IPR020560">
    <property type="entry name" value="PRibGlycinamide_synth_C-dom"/>
</dbReference>
<dbReference type="InterPro" id="IPR002376">
    <property type="entry name" value="Formyl_transf_N"/>
</dbReference>
<evidence type="ECO:0000256" key="10">
    <source>
        <dbReference type="ARBA" id="ARBA00022741"/>
    </source>
</evidence>
<dbReference type="EC" id="6.3.4.13" evidence="16"/>
<dbReference type="SUPFAM" id="SSF55326">
    <property type="entry name" value="PurM N-terminal domain-like"/>
    <property type="match status" value="2"/>
</dbReference>
<protein>
    <recommendedName>
        <fullName evidence="16">Trifunctional purine biosynthetic protein adenosine-3</fullName>
    </recommendedName>
    <domain>
        <recommendedName>
            <fullName evidence="16">Phosphoribosylamine--glycine ligase</fullName>
            <ecNumber evidence="16">6.3.4.13</ecNumber>
        </recommendedName>
        <alternativeName>
            <fullName evidence="16">Glycinamide ribonucleotide synthetase</fullName>
            <shortName evidence="16">GARS</shortName>
        </alternativeName>
        <alternativeName>
            <fullName evidence="16">Phosphoribosylglycinamide synthetase</fullName>
        </alternativeName>
    </domain>
    <domain>
        <recommendedName>
            <fullName evidence="16">Phosphoribosylformylglycinamidine cyclo-ligase</fullName>
            <ecNumber evidence="16">6.3.3.1</ecNumber>
        </recommendedName>
        <alternativeName>
            <fullName evidence="16">AIR synthase</fullName>
            <shortName evidence="16">AIRS</shortName>
        </alternativeName>
        <alternativeName>
            <fullName evidence="16">Phosphoribosyl-aminoimidazole synthetase</fullName>
        </alternativeName>
    </domain>
    <domain>
        <recommendedName>
            <fullName evidence="16">Phosphoribosylglycinamide formyltransferase</fullName>
            <ecNumber evidence="16">2.1.2.2</ecNumber>
        </recommendedName>
        <alternativeName>
            <fullName evidence="16">5'-phosphoribosylglycinamide transformylase</fullName>
        </alternativeName>
        <alternativeName>
            <fullName evidence="16">GAR transformylase</fullName>
            <shortName evidence="16">GART</shortName>
        </alternativeName>
    </domain>
</protein>
<dbReference type="OrthoDB" id="2018833at2759"/>
<comment type="similarity">
    <text evidence="6 16">In the central section; belongs to the AIR synthase family.</text>
</comment>
<dbReference type="FunFam" id="3.30.1330.10:FF:000024">
    <property type="entry name" value="Trifunctional purine biosynthetic protein adenosine-3"/>
    <property type="match status" value="1"/>
</dbReference>
<dbReference type="GO" id="GO:0046872">
    <property type="term" value="F:metal ion binding"/>
    <property type="evidence" value="ECO:0007669"/>
    <property type="project" value="UniProtKB-KW"/>
</dbReference>
<name>F3YDH3_DROME</name>
<dbReference type="GO" id="GO:0004641">
    <property type="term" value="F:phosphoribosylformylglycinamidine cyclo-ligase activity"/>
    <property type="evidence" value="ECO:0007669"/>
    <property type="project" value="UniProtKB-EC"/>
</dbReference>
<dbReference type="FunFam" id="3.40.50.20:FF:000006">
    <property type="entry name" value="Phosphoribosylamine--glycine ligase, chloroplastic"/>
    <property type="match status" value="1"/>
</dbReference>
<dbReference type="InterPro" id="IPR004733">
    <property type="entry name" value="PurM_cligase"/>
</dbReference>
<evidence type="ECO:0000256" key="5">
    <source>
        <dbReference type="ARBA" id="ARBA00008630"/>
    </source>
</evidence>
<dbReference type="NCBIfam" id="TIGR00877">
    <property type="entry name" value="purD"/>
    <property type="match status" value="1"/>
</dbReference>
<dbReference type="Pfam" id="PF00586">
    <property type="entry name" value="AIRS"/>
    <property type="match status" value="2"/>
</dbReference>
<dbReference type="Pfam" id="PF02843">
    <property type="entry name" value="GARS_C"/>
    <property type="match status" value="1"/>
</dbReference>
<dbReference type="SUPFAM" id="SSF51246">
    <property type="entry name" value="Rudiment single hybrid motif"/>
    <property type="match status" value="1"/>
</dbReference>
<dbReference type="SUPFAM" id="SSF56059">
    <property type="entry name" value="Glutathione synthetase ATP-binding domain-like"/>
    <property type="match status" value="1"/>
</dbReference>
<comment type="pathway">
    <text evidence="1 16">Purine metabolism; IMP biosynthesis via de novo pathway; 5-amino-1-(5-phospho-D-ribosyl)imidazole from N(2)-formyl-N(1)-(5-phospho-D-ribosyl)glycinamide: step 2/2.</text>
</comment>
<evidence type="ECO:0000256" key="13">
    <source>
        <dbReference type="ARBA" id="ARBA00023211"/>
    </source>
</evidence>
<dbReference type="InterPro" id="IPR011761">
    <property type="entry name" value="ATP-grasp"/>
</dbReference>
<evidence type="ECO:0000256" key="16">
    <source>
        <dbReference type="RuleBase" id="RU363089"/>
    </source>
</evidence>
<dbReference type="PANTHER" id="PTHR10520">
    <property type="entry name" value="TRIFUNCTIONAL PURINE BIOSYNTHETIC PROTEIN ADENOSINE-3-RELATED"/>
    <property type="match status" value="1"/>
</dbReference>
<dbReference type="Pfam" id="PF00551">
    <property type="entry name" value="Formyl_trans_N"/>
    <property type="match status" value="1"/>
</dbReference>
<dbReference type="InterPro" id="IPR011054">
    <property type="entry name" value="Rudment_hybrid_motif"/>
</dbReference>
<evidence type="ECO:0000256" key="6">
    <source>
        <dbReference type="ARBA" id="ARBA00008696"/>
    </source>
</evidence>
<comment type="similarity">
    <text evidence="4 16">In the N-terminal section; belongs to the GARS family.</text>
</comment>
<reference evidence="18" key="1">
    <citation type="submission" date="2011-04" db="EMBL/GenBank/DDBJ databases">
        <authorList>
            <person name="Carlson J."/>
            <person name="Booth B."/>
            <person name="Frise E."/>
            <person name="Park S."/>
            <person name="Wan K."/>
            <person name="Yu C."/>
            <person name="Celniker S."/>
        </authorList>
    </citation>
    <scope>NUCLEOTIDE SEQUENCE</scope>
    <source>
        <strain evidence="18">Berkeley</strain>
    </source>
</reference>
<dbReference type="InterPro" id="IPR036477">
    <property type="entry name" value="Formyl_transf_N_sf"/>
</dbReference>
<evidence type="ECO:0000256" key="9">
    <source>
        <dbReference type="ARBA" id="ARBA00022723"/>
    </source>
</evidence>
<dbReference type="SUPFAM" id="SSF56042">
    <property type="entry name" value="PurM C-terminal domain-like"/>
    <property type="match status" value="2"/>
</dbReference>
<dbReference type="InterPro" id="IPR010918">
    <property type="entry name" value="PurM-like_C_dom"/>
</dbReference>
<dbReference type="InterPro" id="IPR020559">
    <property type="entry name" value="PRibGlycinamide_synth_CS"/>
</dbReference>
<dbReference type="InterPro" id="IPR016188">
    <property type="entry name" value="PurM-like_N"/>
</dbReference>
<comment type="catalytic activity">
    <reaction evidence="16">
        <text>2-formamido-N(1)-(5-O-phospho-beta-D-ribosyl)acetamidine + ATP = 5-amino-1-(5-phospho-beta-D-ribosyl)imidazole + ADP + phosphate + H(+)</text>
        <dbReference type="Rhea" id="RHEA:23032"/>
        <dbReference type="ChEBI" id="CHEBI:15378"/>
        <dbReference type="ChEBI" id="CHEBI:30616"/>
        <dbReference type="ChEBI" id="CHEBI:43474"/>
        <dbReference type="ChEBI" id="CHEBI:137981"/>
        <dbReference type="ChEBI" id="CHEBI:147287"/>
        <dbReference type="ChEBI" id="CHEBI:456216"/>
        <dbReference type="EC" id="6.3.3.1"/>
    </reaction>
</comment>
<dbReference type="Gene3D" id="3.30.1490.20">
    <property type="entry name" value="ATP-grasp fold, A domain"/>
    <property type="match status" value="1"/>
</dbReference>
<comment type="catalytic activity">
    <reaction evidence="16">
        <text>5-phospho-beta-D-ribosylamine + glycine + ATP = N(1)-(5-phospho-beta-D-ribosyl)glycinamide + ADP + phosphate + H(+)</text>
        <dbReference type="Rhea" id="RHEA:17453"/>
        <dbReference type="ChEBI" id="CHEBI:15378"/>
        <dbReference type="ChEBI" id="CHEBI:30616"/>
        <dbReference type="ChEBI" id="CHEBI:43474"/>
        <dbReference type="ChEBI" id="CHEBI:57305"/>
        <dbReference type="ChEBI" id="CHEBI:58681"/>
        <dbReference type="ChEBI" id="CHEBI:143788"/>
        <dbReference type="ChEBI" id="CHEBI:456216"/>
        <dbReference type="EC" id="6.3.4.13"/>
    </reaction>
</comment>
<dbReference type="HAMAP" id="MF_00741">
    <property type="entry name" value="AIRS"/>
    <property type="match status" value="1"/>
</dbReference>
<dbReference type="Pfam" id="PF02769">
    <property type="entry name" value="AIRS_C"/>
    <property type="match status" value="2"/>
</dbReference>
<dbReference type="SMART" id="SM01210">
    <property type="entry name" value="GARS_C"/>
    <property type="match status" value="1"/>
</dbReference>